<evidence type="ECO:0000256" key="1">
    <source>
        <dbReference type="SAM" id="SignalP"/>
    </source>
</evidence>
<accession>A0A1F6TAI4</accession>
<dbReference type="Proteomes" id="UP000177925">
    <property type="component" value="Unassembled WGS sequence"/>
</dbReference>
<feature type="signal peptide" evidence="1">
    <location>
        <begin position="1"/>
        <end position="20"/>
    </location>
</feature>
<comment type="caution">
    <text evidence="2">The sequence shown here is derived from an EMBL/GenBank/DDBJ whole genome shotgun (WGS) entry which is preliminary data.</text>
</comment>
<dbReference type="STRING" id="1817758.A2150_07420"/>
<dbReference type="InterPro" id="IPR036249">
    <property type="entry name" value="Thioredoxin-like_sf"/>
</dbReference>
<evidence type="ECO:0000313" key="3">
    <source>
        <dbReference type="Proteomes" id="UP000177925"/>
    </source>
</evidence>
<gene>
    <name evidence="2" type="ORF">A2150_07420</name>
</gene>
<dbReference type="Gene3D" id="3.40.30.10">
    <property type="entry name" value="Glutaredoxin"/>
    <property type="match status" value="1"/>
</dbReference>
<organism evidence="2 3">
    <name type="scientific">Candidatus Muproteobacteria bacterium RBG_16_64_11</name>
    <dbReference type="NCBI Taxonomy" id="1817758"/>
    <lineage>
        <taxon>Bacteria</taxon>
        <taxon>Pseudomonadati</taxon>
        <taxon>Pseudomonadota</taxon>
        <taxon>Candidatus Muproteobacteria</taxon>
    </lineage>
</organism>
<protein>
    <submittedName>
        <fullName evidence="2">Uncharacterized protein</fullName>
    </submittedName>
</protein>
<dbReference type="InterPro" id="IPR051470">
    <property type="entry name" value="Thiol:disulfide_interchange"/>
</dbReference>
<dbReference type="InterPro" id="IPR011767">
    <property type="entry name" value="GLR_AS"/>
</dbReference>
<reference evidence="2 3" key="1">
    <citation type="journal article" date="2016" name="Nat. Commun.">
        <title>Thousands of microbial genomes shed light on interconnected biogeochemical processes in an aquifer system.</title>
        <authorList>
            <person name="Anantharaman K."/>
            <person name="Brown C.T."/>
            <person name="Hug L.A."/>
            <person name="Sharon I."/>
            <person name="Castelle C.J."/>
            <person name="Probst A.J."/>
            <person name="Thomas B.C."/>
            <person name="Singh A."/>
            <person name="Wilkins M.J."/>
            <person name="Karaoz U."/>
            <person name="Brodie E.L."/>
            <person name="Williams K.H."/>
            <person name="Hubbard S.S."/>
            <person name="Banfield J.F."/>
        </authorList>
    </citation>
    <scope>NUCLEOTIDE SEQUENCE [LARGE SCALE GENOMIC DNA]</scope>
</reference>
<dbReference type="PROSITE" id="PS00195">
    <property type="entry name" value="GLUTAREDOXIN_1"/>
    <property type="match status" value="1"/>
</dbReference>
<feature type="non-terminal residue" evidence="2">
    <location>
        <position position="156"/>
    </location>
</feature>
<dbReference type="EMBL" id="MFSS01000098">
    <property type="protein sequence ID" value="OGI42130.1"/>
    <property type="molecule type" value="Genomic_DNA"/>
</dbReference>
<proteinExistence type="predicted"/>
<name>A0A1F6TAI4_9PROT</name>
<dbReference type="AlphaFoldDB" id="A0A1F6TAI4"/>
<evidence type="ECO:0000313" key="2">
    <source>
        <dbReference type="EMBL" id="OGI42130.1"/>
    </source>
</evidence>
<dbReference type="SUPFAM" id="SSF52833">
    <property type="entry name" value="Thioredoxin-like"/>
    <property type="match status" value="1"/>
</dbReference>
<sequence length="156" mass="17091">MFALLFVLVTLSAAGTPTLAAEKITSAEARQKAAASVLADIQQATWIRDGKSAHVIYVFFDPNCPYCHKVYEMLRPQVQRGAVELRWVVTGKLMATSAGKAAAMLEARDPTEAFYRNERGFSQATGSFGGIEEEPAPREDTLRKLKANLDLLKRSG</sequence>
<dbReference type="PANTHER" id="PTHR35272:SF4">
    <property type="entry name" value="THIOL:DISULFIDE INTERCHANGE PROTEIN DSBG"/>
    <property type="match status" value="1"/>
</dbReference>
<feature type="chain" id="PRO_5009526627" evidence="1">
    <location>
        <begin position="21"/>
        <end position="156"/>
    </location>
</feature>
<dbReference type="PANTHER" id="PTHR35272">
    <property type="entry name" value="THIOL:DISULFIDE INTERCHANGE PROTEIN DSBC-RELATED"/>
    <property type="match status" value="1"/>
</dbReference>
<keyword evidence="1" id="KW-0732">Signal</keyword>